<dbReference type="PANTHER" id="PTHR24106">
    <property type="entry name" value="NACHT, LRR AND CARD DOMAINS-CONTAINING"/>
    <property type="match status" value="1"/>
</dbReference>
<dbReference type="Proteomes" id="UP000472262">
    <property type="component" value="Unassembled WGS sequence"/>
</dbReference>
<dbReference type="InterPro" id="IPR032675">
    <property type="entry name" value="LRR_dom_sf"/>
</dbReference>
<evidence type="ECO:0000313" key="3">
    <source>
        <dbReference type="Ensembl" id="ENSSGRP00000104928.1"/>
    </source>
</evidence>
<reference evidence="3" key="1">
    <citation type="submission" date="2025-08" db="UniProtKB">
        <authorList>
            <consortium name="Ensembl"/>
        </authorList>
    </citation>
    <scope>IDENTIFICATION</scope>
</reference>
<organism evidence="3 4">
    <name type="scientific">Sinocyclocheilus grahami</name>
    <name type="common">Dianchi golden-line fish</name>
    <name type="synonym">Barbus grahami</name>
    <dbReference type="NCBI Taxonomy" id="75366"/>
    <lineage>
        <taxon>Eukaryota</taxon>
        <taxon>Metazoa</taxon>
        <taxon>Chordata</taxon>
        <taxon>Craniata</taxon>
        <taxon>Vertebrata</taxon>
        <taxon>Euteleostomi</taxon>
        <taxon>Actinopterygii</taxon>
        <taxon>Neopterygii</taxon>
        <taxon>Teleostei</taxon>
        <taxon>Ostariophysi</taxon>
        <taxon>Cypriniformes</taxon>
        <taxon>Cyprinidae</taxon>
        <taxon>Cyprininae</taxon>
        <taxon>Sinocyclocheilus</taxon>
    </lineage>
</organism>
<dbReference type="SMART" id="SM00368">
    <property type="entry name" value="LRR_RI"/>
    <property type="match status" value="11"/>
</dbReference>
<protein>
    <submittedName>
        <fullName evidence="3">Uncharacterized protein</fullName>
    </submittedName>
</protein>
<dbReference type="AlphaFoldDB" id="A0A672SRW3"/>
<keyword evidence="2" id="KW-0677">Repeat</keyword>
<reference evidence="3" key="2">
    <citation type="submission" date="2025-09" db="UniProtKB">
        <authorList>
            <consortium name="Ensembl"/>
        </authorList>
    </citation>
    <scope>IDENTIFICATION</scope>
</reference>
<name>A0A672SRW3_SINGR</name>
<dbReference type="Pfam" id="PF13516">
    <property type="entry name" value="LRR_6"/>
    <property type="match status" value="9"/>
</dbReference>
<keyword evidence="4" id="KW-1185">Reference proteome</keyword>
<accession>A0A672SRW3</accession>
<dbReference type="SUPFAM" id="SSF52047">
    <property type="entry name" value="RNI-like"/>
    <property type="match status" value="2"/>
</dbReference>
<evidence type="ECO:0000256" key="2">
    <source>
        <dbReference type="ARBA" id="ARBA00022737"/>
    </source>
</evidence>
<dbReference type="InterPro" id="IPR001611">
    <property type="entry name" value="Leu-rich_rpt"/>
</dbReference>
<keyword evidence="1" id="KW-0433">Leucine-rich repeat</keyword>
<sequence>SNLSHLRELDLSENELKNTGVNHLCDVLKDSHCKLERLRLGCCDVTDEGLCSNPSHLRELDLSENQMKNTGVNHLCDVLKDSHCKLERLRLITFTYKNPNALIYLKLRYCDITDEGCSALTSALRSNPSHLRELDLSGNKVKNKGVKHLCDVLKNLDCKLERLSLNDCDLTDISCSALATVLGLDSSLKELNMNSNNLQDSGVKLLCTGLENVKCELEILRLRGCGLTEESCSVLATVLRSNSSLKELDMSNNNLQDSGVKKLQNGLEDTNCTLEKLGLSDCSITEEGYKALASALRSNPSHLIELDLTGNDPGQSGVKELSDLLQDPNCQLKTLR</sequence>
<dbReference type="Gene3D" id="3.80.10.10">
    <property type="entry name" value="Ribonuclease Inhibitor"/>
    <property type="match status" value="3"/>
</dbReference>
<proteinExistence type="predicted"/>
<evidence type="ECO:0000256" key="1">
    <source>
        <dbReference type="ARBA" id="ARBA00022614"/>
    </source>
</evidence>
<evidence type="ECO:0000313" key="4">
    <source>
        <dbReference type="Proteomes" id="UP000472262"/>
    </source>
</evidence>
<dbReference type="InParanoid" id="A0A672SRW3"/>
<dbReference type="Ensembl" id="ENSSGRT00000111548.1">
    <property type="protein sequence ID" value="ENSSGRP00000104928.1"/>
    <property type="gene ID" value="ENSSGRG00000051983.1"/>
</dbReference>
<dbReference type="InterPro" id="IPR051261">
    <property type="entry name" value="NLR"/>
</dbReference>